<reference evidence="2 3" key="1">
    <citation type="submission" date="2018-08" db="EMBL/GenBank/DDBJ databases">
        <title>A genome reference for cultivated species of the human gut microbiota.</title>
        <authorList>
            <person name="Zou Y."/>
            <person name="Xue W."/>
            <person name="Luo G."/>
        </authorList>
    </citation>
    <scope>NUCLEOTIDE SEQUENCE [LARGE SCALE GENOMIC DNA]</scope>
    <source>
        <strain evidence="2 3">OM06-4</strain>
    </source>
</reference>
<dbReference type="InterPro" id="IPR000327">
    <property type="entry name" value="POU_dom"/>
</dbReference>
<feature type="domain" description="POU-specific" evidence="1">
    <location>
        <begin position="223"/>
        <end position="239"/>
    </location>
</feature>
<name>A0A3E3EH62_9FIRM</name>
<comment type="caution">
    <text evidence="2">The sequence shown here is derived from an EMBL/GenBank/DDBJ whole genome shotgun (WGS) entry which is preliminary data.</text>
</comment>
<dbReference type="EMBL" id="QUSL01000005">
    <property type="protein sequence ID" value="RGD86561.1"/>
    <property type="molecule type" value="Genomic_DNA"/>
</dbReference>
<accession>A0A3E3EH62</accession>
<evidence type="ECO:0000259" key="1">
    <source>
        <dbReference type="PROSITE" id="PS51179"/>
    </source>
</evidence>
<dbReference type="GO" id="GO:0003700">
    <property type="term" value="F:DNA-binding transcription factor activity"/>
    <property type="evidence" value="ECO:0007669"/>
    <property type="project" value="InterPro"/>
</dbReference>
<proteinExistence type="predicted"/>
<gene>
    <name evidence="2" type="ORF">DXB93_05200</name>
</gene>
<organism evidence="2 3">
    <name type="scientific">Thomasclavelia ramosa</name>
    <dbReference type="NCBI Taxonomy" id="1547"/>
    <lineage>
        <taxon>Bacteria</taxon>
        <taxon>Bacillati</taxon>
        <taxon>Bacillota</taxon>
        <taxon>Erysipelotrichia</taxon>
        <taxon>Erysipelotrichales</taxon>
        <taxon>Coprobacillaceae</taxon>
        <taxon>Thomasclavelia</taxon>
    </lineage>
</organism>
<dbReference type="AlphaFoldDB" id="A0A3E3EH62"/>
<evidence type="ECO:0000313" key="2">
    <source>
        <dbReference type="EMBL" id="RGD86561.1"/>
    </source>
</evidence>
<protein>
    <recommendedName>
        <fullName evidence="1">POU-specific domain-containing protein</fullName>
    </recommendedName>
</protein>
<dbReference type="Proteomes" id="UP000261032">
    <property type="component" value="Unassembled WGS sequence"/>
</dbReference>
<evidence type="ECO:0000313" key="3">
    <source>
        <dbReference type="Proteomes" id="UP000261032"/>
    </source>
</evidence>
<dbReference type="PROSITE" id="PS51179">
    <property type="entry name" value="POU_3"/>
    <property type="match status" value="1"/>
</dbReference>
<sequence length="239" mass="27970">MDNDTYIRLYRSFLNWQFYSDRNVKDVYLHCLLSANFKPKNWKGEIIGRGSFVTTYKKLSEELGMSPQEIRTAINKLIDSNDLTKKTTNKYTIITVVGYDVRQNSSEETTSKPTKRATNKQVKVEVVKKIYEQEPKEPIHYITERLFENNLINQNEVVLIDSVILECLELYNAVDVAIKSEYVLKQMSTKQVANRISYFKTSLITNLNKDYQQSQIKNELVSNDDVDMDELDEFLTQFK</sequence>